<keyword evidence="6" id="KW-1015">Disulfide bond</keyword>
<evidence type="ECO:0000256" key="12">
    <source>
        <dbReference type="SAM" id="SignalP"/>
    </source>
</evidence>
<sequence>MSVLVAMAVLVSSPLARAATDLADNAMEVKPLLNGMSIPPITVKMADGTPVSLQALVMQKPTIVLFYRGGWCPYCSRQLAGLKDIEADLVELGYQVLAISPQSVAMLQEQKLETEFAVNLLSDENLDAIAGFGIGFYLDEDTVAKYKGYGISLTQDSNGRAVLPAPAIFFVDQKGVVQMSYVNPDYKVRPSADLVLAVAKALRAEN</sequence>
<dbReference type="InterPro" id="IPR013766">
    <property type="entry name" value="Thioredoxin_domain"/>
</dbReference>
<feature type="domain" description="Thioredoxin" evidence="13">
    <location>
        <begin position="32"/>
        <end position="204"/>
    </location>
</feature>
<comment type="similarity">
    <text evidence="9">Belongs to the peroxiredoxin family. BCP/PrxQ subfamily.</text>
</comment>
<reference evidence="15" key="1">
    <citation type="submission" date="2018-08" db="EMBL/GenBank/DDBJ databases">
        <authorList>
            <person name="Zhang J."/>
            <person name="Du Z.-J."/>
        </authorList>
    </citation>
    <scope>NUCLEOTIDE SEQUENCE [LARGE SCALE GENOMIC DNA]</scope>
    <source>
        <strain evidence="15">KCTC 52655</strain>
    </source>
</reference>
<dbReference type="PANTHER" id="PTHR42801">
    <property type="entry name" value="THIOREDOXIN-DEPENDENT PEROXIDE REDUCTASE"/>
    <property type="match status" value="1"/>
</dbReference>
<evidence type="ECO:0000256" key="4">
    <source>
        <dbReference type="ARBA" id="ARBA00022862"/>
    </source>
</evidence>
<dbReference type="PANTHER" id="PTHR42801:SF7">
    <property type="entry name" value="SLL1159 PROTEIN"/>
    <property type="match status" value="1"/>
</dbReference>
<evidence type="ECO:0000256" key="10">
    <source>
        <dbReference type="ARBA" id="ARBA00042639"/>
    </source>
</evidence>
<evidence type="ECO:0000256" key="11">
    <source>
        <dbReference type="ARBA" id="ARBA00049091"/>
    </source>
</evidence>
<dbReference type="GO" id="GO:0034599">
    <property type="term" value="P:cellular response to oxidative stress"/>
    <property type="evidence" value="ECO:0007669"/>
    <property type="project" value="TreeGrafter"/>
</dbReference>
<dbReference type="Proteomes" id="UP000256561">
    <property type="component" value="Unassembled WGS sequence"/>
</dbReference>
<evidence type="ECO:0000256" key="2">
    <source>
        <dbReference type="ARBA" id="ARBA00013017"/>
    </source>
</evidence>
<protein>
    <recommendedName>
        <fullName evidence="2">thioredoxin-dependent peroxiredoxin</fullName>
        <ecNumber evidence="2">1.11.1.24</ecNumber>
    </recommendedName>
    <alternativeName>
        <fullName evidence="8">Thioredoxin peroxidase</fullName>
    </alternativeName>
    <alternativeName>
        <fullName evidence="10">Thioredoxin-dependent peroxiredoxin Bcp</fullName>
    </alternativeName>
</protein>
<evidence type="ECO:0000313" key="15">
    <source>
        <dbReference type="Proteomes" id="UP000256561"/>
    </source>
</evidence>
<keyword evidence="7" id="KW-0676">Redox-active center</keyword>
<dbReference type="GO" id="GO:0008379">
    <property type="term" value="F:thioredoxin peroxidase activity"/>
    <property type="evidence" value="ECO:0007669"/>
    <property type="project" value="TreeGrafter"/>
</dbReference>
<dbReference type="InterPro" id="IPR036249">
    <property type="entry name" value="Thioredoxin-like_sf"/>
</dbReference>
<gene>
    <name evidence="14" type="ORF">DXV75_09300</name>
</gene>
<dbReference type="EMBL" id="QRHA01000006">
    <property type="protein sequence ID" value="RDV25672.1"/>
    <property type="molecule type" value="Genomic_DNA"/>
</dbReference>
<name>A0A3D8M7D5_9ALTE</name>
<dbReference type="EC" id="1.11.1.24" evidence="2"/>
<comment type="caution">
    <text evidence="14">The sequence shown here is derived from an EMBL/GenBank/DDBJ whole genome shotgun (WGS) entry which is preliminary data.</text>
</comment>
<dbReference type="InterPro" id="IPR000866">
    <property type="entry name" value="AhpC/TSA"/>
</dbReference>
<dbReference type="Pfam" id="PF00578">
    <property type="entry name" value="AhpC-TSA"/>
    <property type="match status" value="1"/>
</dbReference>
<evidence type="ECO:0000256" key="3">
    <source>
        <dbReference type="ARBA" id="ARBA00022559"/>
    </source>
</evidence>
<dbReference type="Gene3D" id="3.40.30.10">
    <property type="entry name" value="Glutaredoxin"/>
    <property type="match status" value="1"/>
</dbReference>
<dbReference type="AlphaFoldDB" id="A0A3D8M7D5"/>
<dbReference type="OrthoDB" id="9809746at2"/>
<comment type="function">
    <text evidence="1">Thiol-specific peroxidase that catalyzes the reduction of hydrogen peroxide and organic hydroperoxides to water and alcohols, respectively. Plays a role in cell protection against oxidative stress by detoxifying peroxides and as sensor of hydrogen peroxide-mediated signaling events.</text>
</comment>
<dbReference type="GO" id="GO:0045454">
    <property type="term" value="P:cell redox homeostasis"/>
    <property type="evidence" value="ECO:0007669"/>
    <property type="project" value="TreeGrafter"/>
</dbReference>
<dbReference type="InterPro" id="IPR050924">
    <property type="entry name" value="Peroxiredoxin_BCP/PrxQ"/>
</dbReference>
<evidence type="ECO:0000256" key="5">
    <source>
        <dbReference type="ARBA" id="ARBA00023002"/>
    </source>
</evidence>
<keyword evidence="4" id="KW-0049">Antioxidant</keyword>
<dbReference type="SUPFAM" id="SSF52833">
    <property type="entry name" value="Thioredoxin-like"/>
    <property type="match status" value="1"/>
</dbReference>
<evidence type="ECO:0000256" key="6">
    <source>
        <dbReference type="ARBA" id="ARBA00023157"/>
    </source>
</evidence>
<keyword evidence="5" id="KW-0560">Oxidoreductase</keyword>
<evidence type="ECO:0000256" key="8">
    <source>
        <dbReference type="ARBA" id="ARBA00032824"/>
    </source>
</evidence>
<evidence type="ECO:0000256" key="1">
    <source>
        <dbReference type="ARBA" id="ARBA00003330"/>
    </source>
</evidence>
<proteinExistence type="inferred from homology"/>
<comment type="catalytic activity">
    <reaction evidence="11">
        <text>a hydroperoxide + [thioredoxin]-dithiol = an alcohol + [thioredoxin]-disulfide + H2O</text>
        <dbReference type="Rhea" id="RHEA:62620"/>
        <dbReference type="Rhea" id="RHEA-COMP:10698"/>
        <dbReference type="Rhea" id="RHEA-COMP:10700"/>
        <dbReference type="ChEBI" id="CHEBI:15377"/>
        <dbReference type="ChEBI" id="CHEBI:29950"/>
        <dbReference type="ChEBI" id="CHEBI:30879"/>
        <dbReference type="ChEBI" id="CHEBI:35924"/>
        <dbReference type="ChEBI" id="CHEBI:50058"/>
        <dbReference type="EC" id="1.11.1.24"/>
    </reaction>
</comment>
<dbReference type="PROSITE" id="PS51352">
    <property type="entry name" value="THIOREDOXIN_2"/>
    <property type="match status" value="1"/>
</dbReference>
<evidence type="ECO:0000256" key="9">
    <source>
        <dbReference type="ARBA" id="ARBA00038489"/>
    </source>
</evidence>
<feature type="chain" id="PRO_5017726774" description="thioredoxin-dependent peroxiredoxin" evidence="12">
    <location>
        <begin position="19"/>
        <end position="206"/>
    </location>
</feature>
<keyword evidence="12" id="KW-0732">Signal</keyword>
<dbReference type="CDD" id="cd02970">
    <property type="entry name" value="PRX_like2"/>
    <property type="match status" value="1"/>
</dbReference>
<feature type="signal peptide" evidence="12">
    <location>
        <begin position="1"/>
        <end position="18"/>
    </location>
</feature>
<keyword evidence="3" id="KW-0575">Peroxidase</keyword>
<dbReference type="GO" id="GO:0005737">
    <property type="term" value="C:cytoplasm"/>
    <property type="evidence" value="ECO:0007669"/>
    <property type="project" value="TreeGrafter"/>
</dbReference>
<organism evidence="14 15">
    <name type="scientific">Alteromonas aestuariivivens</name>
    <dbReference type="NCBI Taxonomy" id="1938339"/>
    <lineage>
        <taxon>Bacteria</taxon>
        <taxon>Pseudomonadati</taxon>
        <taxon>Pseudomonadota</taxon>
        <taxon>Gammaproteobacteria</taxon>
        <taxon>Alteromonadales</taxon>
        <taxon>Alteromonadaceae</taxon>
        <taxon>Alteromonas/Salinimonas group</taxon>
        <taxon>Alteromonas</taxon>
    </lineage>
</organism>
<evidence type="ECO:0000313" key="14">
    <source>
        <dbReference type="EMBL" id="RDV25672.1"/>
    </source>
</evidence>
<evidence type="ECO:0000256" key="7">
    <source>
        <dbReference type="ARBA" id="ARBA00023284"/>
    </source>
</evidence>
<evidence type="ECO:0000259" key="13">
    <source>
        <dbReference type="PROSITE" id="PS51352"/>
    </source>
</evidence>
<keyword evidence="15" id="KW-1185">Reference proteome</keyword>
<accession>A0A3D8M7D5</accession>